<proteinExistence type="predicted"/>
<evidence type="ECO:0000256" key="1">
    <source>
        <dbReference type="SAM" id="Phobius"/>
    </source>
</evidence>
<dbReference type="CDD" id="cd00198">
    <property type="entry name" value="vWFA"/>
    <property type="match status" value="1"/>
</dbReference>
<accession>A0A9D2HG75</accession>
<keyword evidence="1" id="KW-0812">Transmembrane</keyword>
<evidence type="ECO:0000259" key="2">
    <source>
        <dbReference type="PROSITE" id="PS50234"/>
    </source>
</evidence>
<comment type="caution">
    <text evidence="3">The sequence shown here is derived from an EMBL/GenBank/DDBJ whole genome shotgun (WGS) entry which is preliminary data.</text>
</comment>
<feature type="transmembrane region" description="Helical" evidence="1">
    <location>
        <begin position="467"/>
        <end position="487"/>
    </location>
</feature>
<dbReference type="AlphaFoldDB" id="A0A9D2HG75"/>
<keyword evidence="1" id="KW-1133">Transmembrane helix</keyword>
<dbReference type="PROSITE" id="PS50234">
    <property type="entry name" value="VWFA"/>
    <property type="match status" value="1"/>
</dbReference>
<evidence type="ECO:0000313" key="4">
    <source>
        <dbReference type="Proteomes" id="UP000823900"/>
    </source>
</evidence>
<sequence>MASNDPQRIGMSMVKAFIDTVHIENIRIGCVAYSDQIVSVISPVTIEEPSAREELKSHLDQIAYSGDTDMGLGIKTALEAMPEEEGRDRILVVISDGETDLPGGTGRTEAQSQEDLRASAKICARENIPVYGVAFGQYDGSRDSLTEITAQTGGEVCQVTEPEDLIEILYGIFDNNFSYKIQQLSSGIYGQGTQKIRVSLEEPYLDEMDLLLISSGQAGTASIQYGEKVIPLSVSANYGVGKIDHGEIDSSIKDMTLTAATFQGQSLKLYLISYRELLPVFSVEEKIRKNQEIPYQVYFKDRQGQIIADEGFYSRFQWILEEEDENGSHMVQKEAWLKDGVLEGAIEVSRSGRLELHGNLEDNLGSYPFDAELSAVNTPPQGSLPQISVSRLGGEKEYLLDEYFQDADGDSLSYTVGSGTEGRAEIRLEGSRLNIKPQKSGRQTFTVFVSDGEDTLSYPIEVEVTPLWITFWWAILAAVVAAALILFKIFYRPKPQIEIIAQRKQGNRFAGKMDAYVTVQPDGTEEIPPLTFPMYKIRDSRVCLGDLMREYPEVVDALRLDLIFLIADENRRMILYHTSPSTIMTGSSILCRQIQYSLGFGDVLYITAPDGAYELEIHYIAVIQ</sequence>
<dbReference type="EMBL" id="DWZA01000051">
    <property type="protein sequence ID" value="HJA70995.1"/>
    <property type="molecule type" value="Genomic_DNA"/>
</dbReference>
<dbReference type="Gene3D" id="3.40.50.410">
    <property type="entry name" value="von Willebrand factor, type A domain"/>
    <property type="match status" value="1"/>
</dbReference>
<reference evidence="3" key="2">
    <citation type="submission" date="2021-04" db="EMBL/GenBank/DDBJ databases">
        <authorList>
            <person name="Gilroy R."/>
        </authorList>
    </citation>
    <scope>NUCLEOTIDE SEQUENCE</scope>
    <source>
        <strain evidence="3">CHK178-16964</strain>
    </source>
</reference>
<name>A0A9D2HG75_9FIRM</name>
<dbReference type="Proteomes" id="UP000823900">
    <property type="component" value="Unassembled WGS sequence"/>
</dbReference>
<feature type="domain" description="VWFA" evidence="2">
    <location>
        <begin position="1"/>
        <end position="176"/>
    </location>
</feature>
<dbReference type="Pfam" id="PF00092">
    <property type="entry name" value="VWA"/>
    <property type="match status" value="1"/>
</dbReference>
<evidence type="ECO:0000313" key="3">
    <source>
        <dbReference type="EMBL" id="HJA70995.1"/>
    </source>
</evidence>
<reference evidence="3" key="1">
    <citation type="journal article" date="2021" name="PeerJ">
        <title>Extensive microbial diversity within the chicken gut microbiome revealed by metagenomics and culture.</title>
        <authorList>
            <person name="Gilroy R."/>
            <person name="Ravi A."/>
            <person name="Getino M."/>
            <person name="Pursley I."/>
            <person name="Horton D.L."/>
            <person name="Alikhan N.F."/>
            <person name="Baker D."/>
            <person name="Gharbi K."/>
            <person name="Hall N."/>
            <person name="Watson M."/>
            <person name="Adriaenssens E.M."/>
            <person name="Foster-Nyarko E."/>
            <person name="Jarju S."/>
            <person name="Secka A."/>
            <person name="Antonio M."/>
            <person name="Oren A."/>
            <person name="Chaudhuri R.R."/>
            <person name="La Ragione R."/>
            <person name="Hildebrand F."/>
            <person name="Pallen M.J."/>
        </authorList>
    </citation>
    <scope>NUCLEOTIDE SEQUENCE</scope>
    <source>
        <strain evidence="3">CHK178-16964</strain>
    </source>
</reference>
<gene>
    <name evidence="3" type="ORF">IAA07_05350</name>
</gene>
<dbReference type="InterPro" id="IPR036465">
    <property type="entry name" value="vWFA_dom_sf"/>
</dbReference>
<dbReference type="SMART" id="SM00327">
    <property type="entry name" value="VWA"/>
    <property type="match status" value="1"/>
</dbReference>
<protein>
    <submittedName>
        <fullName evidence="3">VWA domain-containing protein</fullName>
    </submittedName>
</protein>
<organism evidence="3 4">
    <name type="scientific">Candidatus Lachnoclostridium stercoravium</name>
    <dbReference type="NCBI Taxonomy" id="2838633"/>
    <lineage>
        <taxon>Bacteria</taxon>
        <taxon>Bacillati</taxon>
        <taxon>Bacillota</taxon>
        <taxon>Clostridia</taxon>
        <taxon>Lachnospirales</taxon>
        <taxon>Lachnospiraceae</taxon>
    </lineage>
</organism>
<dbReference type="SUPFAM" id="SSF53300">
    <property type="entry name" value="vWA-like"/>
    <property type="match status" value="1"/>
</dbReference>
<dbReference type="InterPro" id="IPR002035">
    <property type="entry name" value="VWF_A"/>
</dbReference>
<keyword evidence="1" id="KW-0472">Membrane</keyword>